<sequence>MGSFQSLQPDPFVAGQYAMNDRLPGRNPLQPGYEICLSCDRQISIRSHILILQTTATHLFKTPVKRSRRRKESLDRQGNDPTLEEILLACQQIQSEWSPEEKRRRRCAAFLWNEELPLQFHSIGK</sequence>
<dbReference type="EMBL" id="LYDR01000110">
    <property type="protein sequence ID" value="ODA30359.1"/>
    <property type="molecule type" value="Genomic_DNA"/>
</dbReference>
<proteinExistence type="predicted"/>
<comment type="caution">
    <text evidence="1">The sequence shown here is derived from an EMBL/GenBank/DDBJ whole genome shotgun (WGS) entry which is preliminary data.</text>
</comment>
<dbReference type="Proteomes" id="UP000094828">
    <property type="component" value="Unassembled WGS sequence"/>
</dbReference>
<gene>
    <name evidence="1" type="ORF">A6X21_00280</name>
</gene>
<organism evidence="1 2">
    <name type="scientific">Planctopirus hydrillae</name>
    <dbReference type="NCBI Taxonomy" id="1841610"/>
    <lineage>
        <taxon>Bacteria</taxon>
        <taxon>Pseudomonadati</taxon>
        <taxon>Planctomycetota</taxon>
        <taxon>Planctomycetia</taxon>
        <taxon>Planctomycetales</taxon>
        <taxon>Planctomycetaceae</taxon>
        <taxon>Planctopirus</taxon>
    </lineage>
</organism>
<evidence type="ECO:0000313" key="1">
    <source>
        <dbReference type="EMBL" id="ODA30359.1"/>
    </source>
</evidence>
<dbReference type="AlphaFoldDB" id="A0A1C3EAV6"/>
<accession>A0A1C3EAV6</accession>
<evidence type="ECO:0000313" key="2">
    <source>
        <dbReference type="Proteomes" id="UP000094828"/>
    </source>
</evidence>
<keyword evidence="2" id="KW-1185">Reference proteome</keyword>
<reference evidence="1 2" key="1">
    <citation type="submission" date="2016-05" db="EMBL/GenBank/DDBJ databases">
        <title>Genomic and physiological characterization of Planctopirus sp. isolated from fresh water lake.</title>
        <authorList>
            <person name="Subhash Y."/>
            <person name="Ramana C."/>
        </authorList>
    </citation>
    <scope>NUCLEOTIDE SEQUENCE [LARGE SCALE GENOMIC DNA]</scope>
    <source>
        <strain evidence="1 2">JC280</strain>
    </source>
</reference>
<protein>
    <submittedName>
        <fullName evidence="1">Uncharacterized protein</fullName>
    </submittedName>
</protein>
<dbReference type="STRING" id="1841610.A6X21_00280"/>
<name>A0A1C3EAV6_9PLAN</name>